<dbReference type="Proteomes" id="UP000521922">
    <property type="component" value="Unassembled WGS sequence"/>
</dbReference>
<feature type="region of interest" description="Disordered" evidence="1">
    <location>
        <begin position="34"/>
        <end position="57"/>
    </location>
</feature>
<evidence type="ECO:0000313" key="2">
    <source>
        <dbReference type="EMBL" id="NYD24921.1"/>
    </source>
</evidence>
<comment type="caution">
    <text evidence="2">The sequence shown here is derived from an EMBL/GenBank/DDBJ whole genome shotgun (WGS) entry which is preliminary data.</text>
</comment>
<sequence length="108" mass="11430">MRRAEVVAAHFDTPAATWNGSLDSSAVLAPSSRELVADDPQGNARPDSSIDGPRGGVADRNVELLLPEPVGVAQGVPCDPTAGPRDGRLETPVLQRLTPRCARVPRQR</sequence>
<dbReference type="EMBL" id="JACCBB010000001">
    <property type="protein sequence ID" value="NYD24921.1"/>
    <property type="molecule type" value="Genomic_DNA"/>
</dbReference>
<dbReference type="RefSeq" id="WP_179755631.1">
    <property type="nucleotide sequence ID" value="NZ_BAAAGN010000015.1"/>
</dbReference>
<name>A0A7Y9J346_9ACTN</name>
<protein>
    <submittedName>
        <fullName evidence="2">Uncharacterized protein</fullName>
    </submittedName>
</protein>
<gene>
    <name evidence="2" type="ORF">BJ968_004461</name>
</gene>
<proteinExistence type="predicted"/>
<reference evidence="2 3" key="1">
    <citation type="submission" date="2020-07" db="EMBL/GenBank/DDBJ databases">
        <title>Sequencing the genomes of 1000 actinobacteria strains.</title>
        <authorList>
            <person name="Klenk H.-P."/>
        </authorList>
    </citation>
    <scope>NUCLEOTIDE SEQUENCE [LARGE SCALE GENOMIC DNA]</scope>
    <source>
        <strain evidence="2 3">DSM 7487</strain>
    </source>
</reference>
<accession>A0A7Y9J346</accession>
<evidence type="ECO:0000256" key="1">
    <source>
        <dbReference type="SAM" id="MobiDB-lite"/>
    </source>
</evidence>
<dbReference type="AlphaFoldDB" id="A0A7Y9J346"/>
<organism evidence="2 3">
    <name type="scientific">Kineococcus aurantiacus</name>
    <dbReference type="NCBI Taxonomy" id="37633"/>
    <lineage>
        <taxon>Bacteria</taxon>
        <taxon>Bacillati</taxon>
        <taxon>Actinomycetota</taxon>
        <taxon>Actinomycetes</taxon>
        <taxon>Kineosporiales</taxon>
        <taxon>Kineosporiaceae</taxon>
        <taxon>Kineococcus</taxon>
    </lineage>
</organism>
<keyword evidence="3" id="KW-1185">Reference proteome</keyword>
<evidence type="ECO:0000313" key="3">
    <source>
        <dbReference type="Proteomes" id="UP000521922"/>
    </source>
</evidence>